<dbReference type="InterPro" id="IPR050297">
    <property type="entry name" value="LipidA_mod_glycosyltrf_83"/>
</dbReference>
<evidence type="ECO:0000256" key="1">
    <source>
        <dbReference type="ARBA" id="ARBA00004651"/>
    </source>
</evidence>
<dbReference type="EC" id="2.4.-.-" evidence="11"/>
<evidence type="ECO:0000313" key="12">
    <source>
        <dbReference type="Proteomes" id="UP001595909"/>
    </source>
</evidence>
<feature type="transmembrane region" description="Helical" evidence="9">
    <location>
        <begin position="291"/>
        <end position="308"/>
    </location>
</feature>
<dbReference type="InterPro" id="IPR038731">
    <property type="entry name" value="RgtA/B/C-like"/>
</dbReference>
<dbReference type="EMBL" id="JBHSIM010000062">
    <property type="protein sequence ID" value="MFC4836413.1"/>
    <property type="molecule type" value="Genomic_DNA"/>
</dbReference>
<keyword evidence="4 11" id="KW-0808">Transferase</keyword>
<evidence type="ECO:0000256" key="5">
    <source>
        <dbReference type="ARBA" id="ARBA00022692"/>
    </source>
</evidence>
<sequence length="555" mass="59046">MMLTAPPTTAGPSVPAGPPATVPRLARWPVGAVAAVVAAAHLAVAWIPGWWFDEALMLAIGRHHLDWGSVDQPPMAPLIAALMDLIAPGNVLVLRLPAVAATAATAVLAAMIARELGGDTRAQTLTAIAQGTGLWLTLSGHWLTPYTLEPLTWLVIGWLLVRWWRVRDDRLLLALGVAVGVAAQTKFQVLLLAAVMLVSVAVLGPRALLRRPRLWAGAGIAAAIATPTLVWQALHGWPQLRMGPIVASEAASLYQGRPGIMIFLLAAAGVMGVPLVLFGLWLLARDPALHDLRHLALTTLVLYVFFSVTLGRPYYLAGLYGLLAAVGAVGLQRRREAGHRRLRWVAWPATVLSVAAAGAVLPGSVAAAAPTVGEQVTQATTRAYDALPPERRAHTGVMAESYIYAALIDARAPEGTLPPAMSSNRSYGWFPPPGDDVDSVLYVGSTAGELRPWFAEVRPVGEVGSPTDPGAQVWLATGRLAPWDAVWPSLRHLDVPVRRYGSAPAVLEPPAQQDDQRREHPEQRHHRADGASEGVERRGGEQGVHAPEVIVGPCG</sequence>
<evidence type="ECO:0000259" key="10">
    <source>
        <dbReference type="Pfam" id="PF13231"/>
    </source>
</evidence>
<feature type="transmembrane region" description="Helical" evidence="9">
    <location>
        <begin position="344"/>
        <end position="369"/>
    </location>
</feature>
<keyword evidence="5 9" id="KW-0812">Transmembrane</keyword>
<evidence type="ECO:0000256" key="3">
    <source>
        <dbReference type="ARBA" id="ARBA00022676"/>
    </source>
</evidence>
<protein>
    <submittedName>
        <fullName evidence="11">Glycosyltransferase family 39 protein</fullName>
        <ecNumber evidence="11">2.4.-.-</ecNumber>
    </submittedName>
</protein>
<evidence type="ECO:0000256" key="9">
    <source>
        <dbReference type="SAM" id="Phobius"/>
    </source>
</evidence>
<accession>A0ABV9RT33</accession>
<dbReference type="GO" id="GO:0016757">
    <property type="term" value="F:glycosyltransferase activity"/>
    <property type="evidence" value="ECO:0007669"/>
    <property type="project" value="UniProtKB-KW"/>
</dbReference>
<feature type="transmembrane region" description="Helical" evidence="9">
    <location>
        <begin position="214"/>
        <end position="234"/>
    </location>
</feature>
<feature type="compositionally biased region" description="Basic and acidic residues" evidence="8">
    <location>
        <begin position="514"/>
        <end position="540"/>
    </location>
</feature>
<dbReference type="Proteomes" id="UP001595909">
    <property type="component" value="Unassembled WGS sequence"/>
</dbReference>
<dbReference type="Pfam" id="PF13231">
    <property type="entry name" value="PMT_2"/>
    <property type="match status" value="1"/>
</dbReference>
<dbReference type="RefSeq" id="WP_274189192.1">
    <property type="nucleotide sequence ID" value="NZ_BAABHN010000062.1"/>
</dbReference>
<name>A0ABV9RT33_9PSEU</name>
<comment type="subcellular location">
    <subcellularLocation>
        <location evidence="1">Cell membrane</location>
        <topology evidence="1">Multi-pass membrane protein</topology>
    </subcellularLocation>
</comment>
<dbReference type="PANTHER" id="PTHR33908">
    <property type="entry name" value="MANNOSYLTRANSFERASE YKCB-RELATED"/>
    <property type="match status" value="1"/>
</dbReference>
<feature type="transmembrane region" description="Helical" evidence="9">
    <location>
        <begin position="260"/>
        <end position="284"/>
    </location>
</feature>
<feature type="transmembrane region" description="Helical" evidence="9">
    <location>
        <begin position="171"/>
        <end position="202"/>
    </location>
</feature>
<proteinExistence type="predicted"/>
<evidence type="ECO:0000256" key="2">
    <source>
        <dbReference type="ARBA" id="ARBA00022475"/>
    </source>
</evidence>
<reference evidence="12" key="1">
    <citation type="journal article" date="2019" name="Int. J. Syst. Evol. Microbiol.">
        <title>The Global Catalogue of Microorganisms (GCM) 10K type strain sequencing project: providing services to taxonomists for standard genome sequencing and annotation.</title>
        <authorList>
            <consortium name="The Broad Institute Genomics Platform"/>
            <consortium name="The Broad Institute Genome Sequencing Center for Infectious Disease"/>
            <person name="Wu L."/>
            <person name="Ma J."/>
        </authorList>
    </citation>
    <scope>NUCLEOTIDE SEQUENCE [LARGE SCALE GENOMIC DNA]</scope>
    <source>
        <strain evidence="12">CCUG 50347</strain>
    </source>
</reference>
<keyword evidence="6 9" id="KW-1133">Transmembrane helix</keyword>
<keyword evidence="2" id="KW-1003">Cell membrane</keyword>
<feature type="domain" description="Glycosyltransferase RgtA/B/C/D-like" evidence="10">
    <location>
        <begin position="71"/>
        <end position="231"/>
    </location>
</feature>
<keyword evidence="12" id="KW-1185">Reference proteome</keyword>
<comment type="caution">
    <text evidence="11">The sequence shown here is derived from an EMBL/GenBank/DDBJ whole genome shotgun (WGS) entry which is preliminary data.</text>
</comment>
<keyword evidence="7 9" id="KW-0472">Membrane</keyword>
<feature type="region of interest" description="Disordered" evidence="8">
    <location>
        <begin position="507"/>
        <end position="555"/>
    </location>
</feature>
<evidence type="ECO:0000256" key="6">
    <source>
        <dbReference type="ARBA" id="ARBA00022989"/>
    </source>
</evidence>
<evidence type="ECO:0000256" key="4">
    <source>
        <dbReference type="ARBA" id="ARBA00022679"/>
    </source>
</evidence>
<evidence type="ECO:0000256" key="8">
    <source>
        <dbReference type="SAM" id="MobiDB-lite"/>
    </source>
</evidence>
<gene>
    <name evidence="11" type="ORF">ACFPEL_28680</name>
</gene>
<evidence type="ECO:0000256" key="7">
    <source>
        <dbReference type="ARBA" id="ARBA00023136"/>
    </source>
</evidence>
<feature type="transmembrane region" description="Helical" evidence="9">
    <location>
        <begin position="92"/>
        <end position="113"/>
    </location>
</feature>
<feature type="transmembrane region" description="Helical" evidence="9">
    <location>
        <begin position="314"/>
        <end position="332"/>
    </location>
</feature>
<feature type="transmembrane region" description="Helical" evidence="9">
    <location>
        <begin position="30"/>
        <end position="52"/>
    </location>
</feature>
<dbReference type="PANTHER" id="PTHR33908:SF11">
    <property type="entry name" value="MEMBRANE PROTEIN"/>
    <property type="match status" value="1"/>
</dbReference>
<organism evidence="11 12">
    <name type="scientific">Actinomycetospora chibensis</name>
    <dbReference type="NCBI Taxonomy" id="663606"/>
    <lineage>
        <taxon>Bacteria</taxon>
        <taxon>Bacillati</taxon>
        <taxon>Actinomycetota</taxon>
        <taxon>Actinomycetes</taxon>
        <taxon>Pseudonocardiales</taxon>
        <taxon>Pseudonocardiaceae</taxon>
        <taxon>Actinomycetospora</taxon>
    </lineage>
</organism>
<evidence type="ECO:0000313" key="11">
    <source>
        <dbReference type="EMBL" id="MFC4836413.1"/>
    </source>
</evidence>
<keyword evidence="3 11" id="KW-0328">Glycosyltransferase</keyword>